<proteinExistence type="predicted"/>
<sequence>MYDYTNGTALLHVQTEKQDEIHIVEGILKWPPDQQQLYKDHQLLDDGKTLGFTSQMARPQAPVTVGLAFWAHDTFEALRIKPFSSLPELPDVMRPQDSGGSTNEQAVQ</sequence>
<comment type="caution">
    <text evidence="2">The sequence shown here is derived from an EMBL/GenBank/DDBJ whole genome shotgun (WGS) entry which is preliminary data.</text>
</comment>
<accession>A0AA41T8M0</accession>
<protein>
    <submittedName>
        <fullName evidence="2">Transcription elongation factor B polypeptide 2</fullName>
    </submittedName>
</protein>
<dbReference type="EMBL" id="JAATJV010429341">
    <property type="protein sequence ID" value="MBZ3889141.1"/>
    <property type="molecule type" value="Genomic_DNA"/>
</dbReference>
<dbReference type="SUPFAM" id="SSF54236">
    <property type="entry name" value="Ubiquitin-like"/>
    <property type="match status" value="1"/>
</dbReference>
<dbReference type="PANTHER" id="PTHR13248">
    <property type="entry name" value="TRANSCRIPTION ELONGATION FACTOR B POLYPEPTIDE 2"/>
    <property type="match status" value="1"/>
</dbReference>
<feature type="region of interest" description="Disordered" evidence="1">
    <location>
        <begin position="86"/>
        <end position="108"/>
    </location>
</feature>
<dbReference type="InterPro" id="IPR029071">
    <property type="entry name" value="Ubiquitin-like_domsf"/>
</dbReference>
<dbReference type="GO" id="GO:0003746">
    <property type="term" value="F:translation elongation factor activity"/>
    <property type="evidence" value="ECO:0007669"/>
    <property type="project" value="UniProtKB-KW"/>
</dbReference>
<reference evidence="2" key="1">
    <citation type="submission" date="2020-03" db="EMBL/GenBank/DDBJ databases">
        <title>Studies in the Genomics of Life Span.</title>
        <authorList>
            <person name="Glass D."/>
        </authorList>
    </citation>
    <scope>NUCLEOTIDE SEQUENCE</scope>
    <source>
        <strain evidence="2">SUZIE</strain>
        <tissue evidence="2">Muscle</tissue>
    </source>
</reference>
<dbReference type="Gene3D" id="3.10.20.90">
    <property type="entry name" value="Phosphatidylinositol 3-kinase Catalytic Subunit, Chain A, domain 1"/>
    <property type="match status" value="1"/>
</dbReference>
<evidence type="ECO:0000313" key="2">
    <source>
        <dbReference type="EMBL" id="MBZ3889141.1"/>
    </source>
</evidence>
<name>A0AA41T8M0_SCICA</name>
<evidence type="ECO:0000313" key="3">
    <source>
        <dbReference type="Proteomes" id="UP001166674"/>
    </source>
</evidence>
<dbReference type="AlphaFoldDB" id="A0AA41T8M0"/>
<dbReference type="Proteomes" id="UP001166674">
    <property type="component" value="Unassembled WGS sequence"/>
</dbReference>
<keyword evidence="2" id="KW-0251">Elongation factor</keyword>
<keyword evidence="3" id="KW-1185">Reference proteome</keyword>
<keyword evidence="2" id="KW-0648">Protein biosynthesis</keyword>
<evidence type="ECO:0000256" key="1">
    <source>
        <dbReference type="SAM" id="MobiDB-lite"/>
    </source>
</evidence>
<dbReference type="PANTHER" id="PTHR13248:SF4">
    <property type="entry name" value="ELONGIN B"/>
    <property type="match status" value="1"/>
</dbReference>
<dbReference type="InterPro" id="IPR039049">
    <property type="entry name" value="ELOB"/>
</dbReference>
<dbReference type="GO" id="GO:0070449">
    <property type="term" value="C:elongin complex"/>
    <property type="evidence" value="ECO:0007669"/>
    <property type="project" value="InterPro"/>
</dbReference>
<dbReference type="GO" id="GO:0006368">
    <property type="term" value="P:transcription elongation by RNA polymerase II"/>
    <property type="evidence" value="ECO:0007669"/>
    <property type="project" value="InterPro"/>
</dbReference>
<organism evidence="2 3">
    <name type="scientific">Sciurus carolinensis</name>
    <name type="common">Eastern gray squirrel</name>
    <dbReference type="NCBI Taxonomy" id="30640"/>
    <lineage>
        <taxon>Eukaryota</taxon>
        <taxon>Metazoa</taxon>
        <taxon>Chordata</taxon>
        <taxon>Craniata</taxon>
        <taxon>Vertebrata</taxon>
        <taxon>Euteleostomi</taxon>
        <taxon>Mammalia</taxon>
        <taxon>Eutheria</taxon>
        <taxon>Euarchontoglires</taxon>
        <taxon>Glires</taxon>
        <taxon>Rodentia</taxon>
        <taxon>Sciuromorpha</taxon>
        <taxon>Sciuridae</taxon>
        <taxon>Sciurinae</taxon>
        <taxon>Sciurini</taxon>
        <taxon>Sciurus</taxon>
    </lineage>
</organism>
<feature type="compositionally biased region" description="Polar residues" evidence="1">
    <location>
        <begin position="98"/>
        <end position="108"/>
    </location>
</feature>
<gene>
    <name evidence="2" type="ORF">SUZIE_201470</name>
</gene>
<dbReference type="GO" id="GO:0030891">
    <property type="term" value="C:VCB complex"/>
    <property type="evidence" value="ECO:0007669"/>
    <property type="project" value="InterPro"/>
</dbReference>